<dbReference type="InterPro" id="IPR003790">
    <property type="entry name" value="GHL10"/>
</dbReference>
<dbReference type="PANTHER" id="PTHR43405:SF1">
    <property type="entry name" value="GLYCOSYL HYDROLASE DIGH"/>
    <property type="match status" value="1"/>
</dbReference>
<dbReference type="SUPFAM" id="SSF51445">
    <property type="entry name" value="(Trans)glycosidases"/>
    <property type="match status" value="1"/>
</dbReference>
<dbReference type="RefSeq" id="WP_146789443.1">
    <property type="nucleotide sequence ID" value="NZ_BAABIO010000003.1"/>
</dbReference>
<dbReference type="Pfam" id="PF02638">
    <property type="entry name" value="GHL10"/>
    <property type="match status" value="1"/>
</dbReference>
<dbReference type="GO" id="GO:0016787">
    <property type="term" value="F:hydrolase activity"/>
    <property type="evidence" value="ECO:0007669"/>
    <property type="project" value="UniProtKB-KW"/>
</dbReference>
<dbReference type="InterPro" id="IPR052177">
    <property type="entry name" value="Divisome_Glycosyl_Hydrolase"/>
</dbReference>
<organism evidence="4 5">
    <name type="scientific">Flavisolibacter ginsenosidimutans</name>
    <dbReference type="NCBI Taxonomy" id="661481"/>
    <lineage>
        <taxon>Bacteria</taxon>
        <taxon>Pseudomonadati</taxon>
        <taxon>Bacteroidota</taxon>
        <taxon>Chitinophagia</taxon>
        <taxon>Chitinophagales</taxon>
        <taxon>Chitinophagaceae</taxon>
        <taxon>Flavisolibacter</taxon>
    </lineage>
</organism>
<dbReference type="OrthoDB" id="9773203at2"/>
<dbReference type="InterPro" id="IPR017853">
    <property type="entry name" value="GH"/>
</dbReference>
<dbReference type="KEGG" id="fgg:FSB75_15740"/>
<evidence type="ECO:0000313" key="5">
    <source>
        <dbReference type="Proteomes" id="UP000321204"/>
    </source>
</evidence>
<dbReference type="Proteomes" id="UP000321204">
    <property type="component" value="Chromosome"/>
</dbReference>
<proteinExistence type="predicted"/>
<evidence type="ECO:0000256" key="1">
    <source>
        <dbReference type="ARBA" id="ARBA00022729"/>
    </source>
</evidence>
<keyword evidence="4" id="KW-0378">Hydrolase</keyword>
<dbReference type="PANTHER" id="PTHR43405">
    <property type="entry name" value="GLYCOSYL HYDROLASE DIGH"/>
    <property type="match status" value="1"/>
</dbReference>
<feature type="domain" description="Glycosyl hydrolase-like 10" evidence="3">
    <location>
        <begin position="24"/>
        <end position="334"/>
    </location>
</feature>
<feature type="chain" id="PRO_5022821304" evidence="2">
    <location>
        <begin position="22"/>
        <end position="415"/>
    </location>
</feature>
<evidence type="ECO:0000259" key="3">
    <source>
        <dbReference type="Pfam" id="PF02638"/>
    </source>
</evidence>
<reference evidence="4 5" key="1">
    <citation type="journal article" date="2015" name="Int. J. Syst. Evol. Microbiol.">
        <title>Flavisolibacter ginsenosidimutans sp. nov., with ginsenoside-converting activity isolated from soil used for cultivating ginseng.</title>
        <authorList>
            <person name="Zhao Y."/>
            <person name="Liu Q."/>
            <person name="Kang M.S."/>
            <person name="Jin F."/>
            <person name="Yu H."/>
            <person name="Im W.T."/>
        </authorList>
    </citation>
    <scope>NUCLEOTIDE SEQUENCE [LARGE SCALE GENOMIC DNA]</scope>
    <source>
        <strain evidence="4 5">Gsoil 636</strain>
    </source>
</reference>
<accession>A0A5B8UKR9</accession>
<evidence type="ECO:0000313" key="4">
    <source>
        <dbReference type="EMBL" id="QEC57287.1"/>
    </source>
</evidence>
<dbReference type="AlphaFoldDB" id="A0A5B8UKR9"/>
<name>A0A5B8UKR9_9BACT</name>
<keyword evidence="1 2" id="KW-0732">Signal</keyword>
<sequence length="415" mass="48196">MKRFIFSAFISLLLVQCFAQAKPEFRGVWIASVDNIDWPRPGQYNPESQKAEYIRQLDMHQRNGMNAVIVQVRPSADAFYPSPYEPWSQWLTGTQGKAPSPYYDPLEFTINEAHKRGFEYHAWVNPYRANFAIGKASIAPNHITKQHPEWFLKYGGTLYFDPGNKEAQAWVVNVIKDIVTRYDVDAIHMDDYFYPYRIAGKEFPDTASYRLYGDGMNKDDWRRSNTDSIIYKLTAVIHETKPWVKFGISPFGVWRNQSDDPDGSATKAGVTNYDDLYADILLWLEKGWVDYVAPQVYWEFSQKHAPFEPIVKWWNEHSYGRHCYIGLGYYKAGSNLAWRDRTQLPRQIDSTRAMENVQGQIYFSSTTFDKNPYGWNDQLRNNYYKEKVMVPEMPWLPKKPTVGVGSVSTSSSGTF</sequence>
<gene>
    <name evidence="4" type="ORF">FSB75_15740</name>
</gene>
<dbReference type="EMBL" id="CP042433">
    <property type="protein sequence ID" value="QEC57287.1"/>
    <property type="molecule type" value="Genomic_DNA"/>
</dbReference>
<evidence type="ECO:0000256" key="2">
    <source>
        <dbReference type="SAM" id="SignalP"/>
    </source>
</evidence>
<feature type="signal peptide" evidence="2">
    <location>
        <begin position="1"/>
        <end position="21"/>
    </location>
</feature>
<protein>
    <submittedName>
        <fullName evidence="4">Family 10 glycosylhydrolase</fullName>
    </submittedName>
</protein>
<dbReference type="Gene3D" id="3.20.20.80">
    <property type="entry name" value="Glycosidases"/>
    <property type="match status" value="1"/>
</dbReference>
<keyword evidence="5" id="KW-1185">Reference proteome</keyword>